<dbReference type="InterPro" id="IPR006070">
    <property type="entry name" value="Sua5-like_dom"/>
</dbReference>
<sequence length="173" mass="18989">MMTPTPRDIVAELRQGRLIRLADETGVSLACDPGHAEAVEHLLDVRKDLVPAPLPTILITDSGQLNLYVRPVPDVAWDLIDFAENPLTVLLSNGVNLPEAFRAQVPVRKTLSEPVRKLIGAFGRGLLTLPFEDAEWPVGLAKPPVSWGELPVKIQLPRIMELGPKGEVAFLRK</sequence>
<dbReference type="Pfam" id="PF01300">
    <property type="entry name" value="Sua5_yciO_yrdC"/>
    <property type="match status" value="1"/>
</dbReference>
<dbReference type="EMBL" id="RQJO01000009">
    <property type="protein sequence ID" value="RRB02913.1"/>
    <property type="molecule type" value="Genomic_DNA"/>
</dbReference>
<comment type="caution">
    <text evidence="2">The sequence shown here is derived from an EMBL/GenBank/DDBJ whole genome shotgun (WGS) entry which is preliminary data.</text>
</comment>
<evidence type="ECO:0000313" key="2">
    <source>
        <dbReference type="EMBL" id="RRB02913.1"/>
    </source>
</evidence>
<evidence type="ECO:0000313" key="3">
    <source>
        <dbReference type="Proteomes" id="UP000271925"/>
    </source>
</evidence>
<keyword evidence="3" id="KW-1185">Reference proteome</keyword>
<protein>
    <recommendedName>
        <fullName evidence="1">YrdC-like domain-containing protein</fullName>
    </recommendedName>
</protein>
<accession>A0A3P1BPR0</accession>
<gene>
    <name evidence="2" type="ORF">EHT25_16545</name>
</gene>
<reference evidence="2 3" key="1">
    <citation type="submission" date="2018-11" db="EMBL/GenBank/DDBJ databases">
        <authorList>
            <person name="Zhou Z."/>
            <person name="Wang G."/>
        </authorList>
    </citation>
    <scope>NUCLEOTIDE SEQUENCE [LARGE SCALE GENOMIC DNA]</scope>
    <source>
        <strain evidence="2 3">KCTC52004</strain>
    </source>
</reference>
<feature type="domain" description="YrdC-like" evidence="1">
    <location>
        <begin position="13"/>
        <end position="124"/>
    </location>
</feature>
<dbReference type="SUPFAM" id="SSF55821">
    <property type="entry name" value="YrdC/RibB"/>
    <property type="match status" value="1"/>
</dbReference>
<dbReference type="OrthoDB" id="9814580at2"/>
<name>A0A3P1BPR0_9BACT</name>
<organism evidence="2 3">
    <name type="scientific">Larkinella rosea</name>
    <dbReference type="NCBI Taxonomy" id="2025312"/>
    <lineage>
        <taxon>Bacteria</taxon>
        <taxon>Pseudomonadati</taxon>
        <taxon>Bacteroidota</taxon>
        <taxon>Cytophagia</taxon>
        <taxon>Cytophagales</taxon>
        <taxon>Spirosomataceae</taxon>
        <taxon>Larkinella</taxon>
    </lineage>
</organism>
<dbReference type="GO" id="GO:0003725">
    <property type="term" value="F:double-stranded RNA binding"/>
    <property type="evidence" value="ECO:0007669"/>
    <property type="project" value="InterPro"/>
</dbReference>
<proteinExistence type="predicted"/>
<dbReference type="Gene3D" id="3.90.870.10">
    <property type="entry name" value="DHBP synthase"/>
    <property type="match status" value="1"/>
</dbReference>
<dbReference type="AlphaFoldDB" id="A0A3P1BPR0"/>
<dbReference type="Proteomes" id="UP000271925">
    <property type="component" value="Unassembled WGS sequence"/>
</dbReference>
<evidence type="ECO:0000259" key="1">
    <source>
        <dbReference type="Pfam" id="PF01300"/>
    </source>
</evidence>
<dbReference type="InterPro" id="IPR017945">
    <property type="entry name" value="DHBP_synth_RibB-like_a/b_dom"/>
</dbReference>